<keyword evidence="1 3" id="KW-0732">Signal</keyword>
<organism evidence="5 6">
    <name type="scientific">Ktedonospora formicarum</name>
    <dbReference type="NCBI Taxonomy" id="2778364"/>
    <lineage>
        <taxon>Bacteria</taxon>
        <taxon>Bacillati</taxon>
        <taxon>Chloroflexota</taxon>
        <taxon>Ktedonobacteria</taxon>
        <taxon>Ktedonobacterales</taxon>
        <taxon>Ktedonobacteraceae</taxon>
        <taxon>Ktedonospora</taxon>
    </lineage>
</organism>
<dbReference type="Pfam" id="PF11611">
    <property type="entry name" value="DUF4352"/>
    <property type="match status" value="1"/>
</dbReference>
<name>A0A8J3I0I3_9CHLR</name>
<reference evidence="5" key="1">
    <citation type="submission" date="2020-10" db="EMBL/GenBank/DDBJ databases">
        <title>Taxonomic study of unclassified bacteria belonging to the class Ktedonobacteria.</title>
        <authorList>
            <person name="Yabe S."/>
            <person name="Wang C.M."/>
            <person name="Zheng Y."/>
            <person name="Sakai Y."/>
            <person name="Cavaletti L."/>
            <person name="Monciardini P."/>
            <person name="Donadio S."/>
        </authorList>
    </citation>
    <scope>NUCLEOTIDE SEQUENCE</scope>
    <source>
        <strain evidence="5">SOSP1-1</strain>
    </source>
</reference>
<comment type="caution">
    <text evidence="5">The sequence shown here is derived from an EMBL/GenBank/DDBJ whole genome shotgun (WGS) entry which is preliminary data.</text>
</comment>
<dbReference type="Gene3D" id="2.60.40.1240">
    <property type="match status" value="1"/>
</dbReference>
<sequence length="177" mass="18645">MKKSVTFFVGLLIMIGALLACGADSNTNTGTTSTSSTQTTDQQQPAKHFKVGETVKVGDTWEITVNKVSTSSGADFITPPAGKKYLLVNVTVKNISNKEQVISSIANFTLKNADGEKANNSILVGGNTTPAPDGKVAAGDKAKGDLVYEIKQSDKNFTLAFEADIIASGQTIWDLKA</sequence>
<evidence type="ECO:0000313" key="6">
    <source>
        <dbReference type="Proteomes" id="UP000612362"/>
    </source>
</evidence>
<proteinExistence type="predicted"/>
<feature type="compositionally biased region" description="Low complexity" evidence="2">
    <location>
        <begin position="27"/>
        <end position="44"/>
    </location>
</feature>
<evidence type="ECO:0000313" key="5">
    <source>
        <dbReference type="EMBL" id="GHO44565.1"/>
    </source>
</evidence>
<evidence type="ECO:0000259" key="4">
    <source>
        <dbReference type="Pfam" id="PF11611"/>
    </source>
</evidence>
<feature type="region of interest" description="Disordered" evidence="2">
    <location>
        <begin position="27"/>
        <end position="48"/>
    </location>
</feature>
<dbReference type="InterPro" id="IPR029051">
    <property type="entry name" value="DUF4352"/>
</dbReference>
<evidence type="ECO:0000256" key="3">
    <source>
        <dbReference type="SAM" id="SignalP"/>
    </source>
</evidence>
<dbReference type="EMBL" id="BNJF01000001">
    <property type="protein sequence ID" value="GHO44565.1"/>
    <property type="molecule type" value="Genomic_DNA"/>
</dbReference>
<dbReference type="Proteomes" id="UP000612362">
    <property type="component" value="Unassembled WGS sequence"/>
</dbReference>
<dbReference type="InterPro" id="IPR029050">
    <property type="entry name" value="Immunoprotect_excell_Ig-like"/>
</dbReference>
<feature type="domain" description="DUF4352" evidence="4">
    <location>
        <begin position="49"/>
        <end position="170"/>
    </location>
</feature>
<accession>A0A8J3I0I3</accession>
<gene>
    <name evidence="5" type="ORF">KSX_27280</name>
</gene>
<dbReference type="RefSeq" id="WP_220193945.1">
    <property type="nucleotide sequence ID" value="NZ_BNJF01000001.1"/>
</dbReference>
<evidence type="ECO:0000256" key="2">
    <source>
        <dbReference type="SAM" id="MobiDB-lite"/>
    </source>
</evidence>
<evidence type="ECO:0000256" key="1">
    <source>
        <dbReference type="ARBA" id="ARBA00022729"/>
    </source>
</evidence>
<feature type="signal peptide" evidence="3">
    <location>
        <begin position="1"/>
        <end position="22"/>
    </location>
</feature>
<dbReference type="AlphaFoldDB" id="A0A8J3I0I3"/>
<protein>
    <recommendedName>
        <fullName evidence="4">DUF4352 domain-containing protein</fullName>
    </recommendedName>
</protein>
<dbReference type="PROSITE" id="PS51257">
    <property type="entry name" value="PROKAR_LIPOPROTEIN"/>
    <property type="match status" value="1"/>
</dbReference>
<feature type="chain" id="PRO_5035275445" description="DUF4352 domain-containing protein" evidence="3">
    <location>
        <begin position="23"/>
        <end position="177"/>
    </location>
</feature>
<keyword evidence="6" id="KW-1185">Reference proteome</keyword>